<dbReference type="InterPro" id="IPR011010">
    <property type="entry name" value="DNA_brk_join_enz"/>
</dbReference>
<protein>
    <recommendedName>
        <fullName evidence="4">Site-specific integrase</fullName>
    </recommendedName>
</protein>
<name>A0ABW5DRQ0_9PROT</name>
<evidence type="ECO:0008006" key="4">
    <source>
        <dbReference type="Google" id="ProtNLM"/>
    </source>
</evidence>
<dbReference type="EMBL" id="JBHUIP010000011">
    <property type="protein sequence ID" value="MFD2263465.1"/>
    <property type="molecule type" value="Genomic_DNA"/>
</dbReference>
<keyword evidence="1" id="KW-0233">DNA recombination</keyword>
<evidence type="ECO:0000313" key="3">
    <source>
        <dbReference type="Proteomes" id="UP001597295"/>
    </source>
</evidence>
<sequence>MSRRNQRSVLRAFNTLPIVYIQGNSEISVLGNAMLATRDPAKPVYNTKLRFALELGKFLNYVNDRGLDLRNLPEQAFWDYFKHTADQFELERPDMKVRARITVQQERYMLWELFRLAGERGIVKNTFPPPTMRVRDGVAVPDFNINGLPPAEAFVPEEEEMEAIVSRLPEVYQLVADCMLDTAGRFDEVRQVFTETWALKMPSPVRDGQKRSVLHVPVTVKGKRPGWLRVSHEGAKAFKALWQLPADEKKRITNKNINQALLQACLDHNLLTERVLDIKGTDFSPPRQKIVYVGDRMTSHSFRHFYASLFMKQYGKATEFNPIEALQKILHHLTPETTWHYVHALGLDPNQDLRPQRVSFYRGHAA</sequence>
<proteinExistence type="predicted"/>
<dbReference type="SUPFAM" id="SSF56349">
    <property type="entry name" value="DNA breaking-rejoining enzymes"/>
    <property type="match status" value="1"/>
</dbReference>
<accession>A0ABW5DRQ0</accession>
<evidence type="ECO:0000313" key="2">
    <source>
        <dbReference type="EMBL" id="MFD2263465.1"/>
    </source>
</evidence>
<organism evidence="2 3">
    <name type="scientific">Lacibacterium aquatile</name>
    <dbReference type="NCBI Taxonomy" id="1168082"/>
    <lineage>
        <taxon>Bacteria</taxon>
        <taxon>Pseudomonadati</taxon>
        <taxon>Pseudomonadota</taxon>
        <taxon>Alphaproteobacteria</taxon>
        <taxon>Rhodospirillales</taxon>
        <taxon>Rhodospirillaceae</taxon>
    </lineage>
</organism>
<dbReference type="Gene3D" id="1.10.443.10">
    <property type="entry name" value="Intergrase catalytic core"/>
    <property type="match status" value="1"/>
</dbReference>
<gene>
    <name evidence="2" type="ORF">ACFSM5_11245</name>
</gene>
<dbReference type="Proteomes" id="UP001597295">
    <property type="component" value="Unassembled WGS sequence"/>
</dbReference>
<dbReference type="InterPro" id="IPR013762">
    <property type="entry name" value="Integrase-like_cat_sf"/>
</dbReference>
<keyword evidence="3" id="KW-1185">Reference proteome</keyword>
<dbReference type="RefSeq" id="WP_379876475.1">
    <property type="nucleotide sequence ID" value="NZ_JBHUIP010000011.1"/>
</dbReference>
<reference evidence="3" key="1">
    <citation type="journal article" date="2019" name="Int. J. Syst. Evol. Microbiol.">
        <title>The Global Catalogue of Microorganisms (GCM) 10K type strain sequencing project: providing services to taxonomists for standard genome sequencing and annotation.</title>
        <authorList>
            <consortium name="The Broad Institute Genomics Platform"/>
            <consortium name="The Broad Institute Genome Sequencing Center for Infectious Disease"/>
            <person name="Wu L."/>
            <person name="Ma J."/>
        </authorList>
    </citation>
    <scope>NUCLEOTIDE SEQUENCE [LARGE SCALE GENOMIC DNA]</scope>
    <source>
        <strain evidence="3">CGMCC 1.19062</strain>
    </source>
</reference>
<evidence type="ECO:0000256" key="1">
    <source>
        <dbReference type="ARBA" id="ARBA00023172"/>
    </source>
</evidence>
<comment type="caution">
    <text evidence="2">The sequence shown here is derived from an EMBL/GenBank/DDBJ whole genome shotgun (WGS) entry which is preliminary data.</text>
</comment>